<dbReference type="RefSeq" id="WP_208499138.1">
    <property type="nucleotide sequence ID" value="NZ_JAGFNP010000015.1"/>
</dbReference>
<proteinExistence type="predicted"/>
<sequence length="71" mass="8144">MKHLRVTLDDEDKSVRHFVTTDENAAVVMVDFKEGDMIAIEDHTFSGDTTVRESITIIRVSRIVAIEIRNR</sequence>
<protein>
    <recommendedName>
        <fullName evidence="3">DUF2283 domain-containing protein</fullName>
    </recommendedName>
</protein>
<accession>A0ABS3U9R0</accession>
<organism evidence="1 2">
    <name type="scientific">Glycomyces niveus</name>
    <dbReference type="NCBI Taxonomy" id="2820287"/>
    <lineage>
        <taxon>Bacteria</taxon>
        <taxon>Bacillati</taxon>
        <taxon>Actinomycetota</taxon>
        <taxon>Actinomycetes</taxon>
        <taxon>Glycomycetales</taxon>
        <taxon>Glycomycetaceae</taxon>
        <taxon>Glycomyces</taxon>
    </lineage>
</organism>
<reference evidence="1 2" key="1">
    <citation type="submission" date="2021-03" db="EMBL/GenBank/DDBJ databases">
        <title>Glycomyces sp. nov., a novel actinomycete isolated from soil.</title>
        <authorList>
            <person name="Yang X."/>
            <person name="Xu X."/>
        </authorList>
    </citation>
    <scope>NUCLEOTIDE SEQUENCE [LARGE SCALE GENOMIC DNA]</scope>
    <source>
        <strain evidence="1 2">NEAU-S30</strain>
    </source>
</reference>
<evidence type="ECO:0000313" key="2">
    <source>
        <dbReference type="Proteomes" id="UP000681341"/>
    </source>
</evidence>
<dbReference type="EMBL" id="JAGFNP010000015">
    <property type="protein sequence ID" value="MBO3735520.1"/>
    <property type="molecule type" value="Genomic_DNA"/>
</dbReference>
<comment type="caution">
    <text evidence="1">The sequence shown here is derived from an EMBL/GenBank/DDBJ whole genome shotgun (WGS) entry which is preliminary data.</text>
</comment>
<keyword evidence="2" id="KW-1185">Reference proteome</keyword>
<gene>
    <name evidence="1" type="ORF">J5V16_22060</name>
</gene>
<evidence type="ECO:0000313" key="1">
    <source>
        <dbReference type="EMBL" id="MBO3735520.1"/>
    </source>
</evidence>
<name>A0ABS3U9R0_9ACTN</name>
<dbReference type="Proteomes" id="UP000681341">
    <property type="component" value="Unassembled WGS sequence"/>
</dbReference>
<evidence type="ECO:0008006" key="3">
    <source>
        <dbReference type="Google" id="ProtNLM"/>
    </source>
</evidence>